<dbReference type="InterPro" id="IPR036856">
    <property type="entry name" value="Ald_Oxase/Xan_DH_a/b_sf"/>
</dbReference>
<dbReference type="RefSeq" id="WP_245705965.1">
    <property type="nucleotide sequence ID" value="NZ_FNFO01000002.1"/>
</dbReference>
<sequence length="716" mass="78349">MMSQVDIGDPLSRIEGRQKVMGQAKYAAEYNPSGVTFGVMVTSTIARGRIRSLDTKAAERAPGVLAVITHLNSPKVPGYATTESSRVEGHEFRVFYDDQIYHNLQPVALAIADTLERATYAASLVKVAYEKAPHNTSLQDNLAKSQQPPEPDEPDEEENTLRGKADAYRTAPVSIEAEYHTPLQVHNPMEPHATTAFWEGPDKVMVYNKTQSVKISQGEICRLFGLKTENVHCHSPFVGGAFGSSSRLWPQEMAALLGAKKVGRPVKVALRRDQVFNMVGYRSDSVQKLGLGATPDGKLVGITHDAWGMTSRYERFTERIVEPTKRMYACPNLNTRYRLVPLDMSTPCWTRGPGETSGGFALESAMDELAYALKMDPVQLRLVNYAEKDPDSGLPWSSKFLRECITQGAERFEWSRRMPDPRSMHHGAWLMGLGMSTGIYHAGRSGATARATLLPDGLVLVQTSVADTGPGSATVMAQIAADTLDLDFEKIRFEWGDSSLPTAPGQFGSHTTASVGSAIYDVCTALKQKIRELSSSNEGLARLDTTTFLRQHGLPKLEVTKESKGGPEAEKYSSMSFCANFVEVHVHPLTGMVKVSRVVSAVDVGKVMNRKTAENQVYGTAVWGIGMALMEDARMDHRFGRHTNHDLADYHVAVHADVPAVEVILMDRPDPILNPIGAKGMGEIGLIGFAAAVANAVYHATGKRIRQLPITPDKLV</sequence>
<dbReference type="Pfam" id="PF02738">
    <property type="entry name" value="MoCoBD_1"/>
    <property type="match status" value="1"/>
</dbReference>
<dbReference type="AlphaFoldDB" id="A0A1G8ZXW5"/>
<dbReference type="InterPro" id="IPR037165">
    <property type="entry name" value="AldOxase/xan_DH_Mopterin-bd_sf"/>
</dbReference>
<dbReference type="Pfam" id="PF01315">
    <property type="entry name" value="Ald_Xan_dh_C"/>
    <property type="match status" value="1"/>
</dbReference>
<gene>
    <name evidence="3" type="ORF">SAMN05421823_102122</name>
</gene>
<accession>A0A1G8ZXW5</accession>
<organism evidence="3 4">
    <name type="scientific">Catalinimonas alkaloidigena</name>
    <dbReference type="NCBI Taxonomy" id="1075417"/>
    <lineage>
        <taxon>Bacteria</taxon>
        <taxon>Pseudomonadati</taxon>
        <taxon>Bacteroidota</taxon>
        <taxon>Cytophagia</taxon>
        <taxon>Cytophagales</taxon>
        <taxon>Catalimonadaceae</taxon>
        <taxon>Catalinimonas</taxon>
    </lineage>
</organism>
<dbReference type="STRING" id="1075417.SAMN05421823_102122"/>
<dbReference type="Pfam" id="PF20256">
    <property type="entry name" value="MoCoBD_2"/>
    <property type="match status" value="1"/>
</dbReference>
<evidence type="ECO:0000259" key="2">
    <source>
        <dbReference type="SMART" id="SM01008"/>
    </source>
</evidence>
<evidence type="ECO:0000256" key="1">
    <source>
        <dbReference type="SAM" id="MobiDB-lite"/>
    </source>
</evidence>
<feature type="domain" description="Aldehyde oxidase/xanthine dehydrogenase a/b hammerhead" evidence="2">
    <location>
        <begin position="21"/>
        <end position="133"/>
    </location>
</feature>
<dbReference type="InterPro" id="IPR046867">
    <property type="entry name" value="AldOxase/xan_DH_MoCoBD2"/>
</dbReference>
<dbReference type="PANTHER" id="PTHR11908:SF153">
    <property type="entry name" value="DEHYDROGENASE"/>
    <property type="match status" value="1"/>
</dbReference>
<evidence type="ECO:0000313" key="3">
    <source>
        <dbReference type="EMBL" id="SDK19948.1"/>
    </source>
</evidence>
<dbReference type="Gene3D" id="3.90.1170.50">
    <property type="entry name" value="Aldehyde oxidase/xanthine dehydrogenase, a/b hammerhead"/>
    <property type="match status" value="1"/>
</dbReference>
<dbReference type="Gene3D" id="3.30.365.10">
    <property type="entry name" value="Aldehyde oxidase/xanthine dehydrogenase, molybdopterin binding domain"/>
    <property type="match status" value="4"/>
</dbReference>
<dbReference type="InterPro" id="IPR008274">
    <property type="entry name" value="AldOxase/xan_DH_MoCoBD1"/>
</dbReference>
<dbReference type="EMBL" id="FNFO01000002">
    <property type="protein sequence ID" value="SDK19948.1"/>
    <property type="molecule type" value="Genomic_DNA"/>
</dbReference>
<evidence type="ECO:0000313" key="4">
    <source>
        <dbReference type="Proteomes" id="UP000198510"/>
    </source>
</evidence>
<dbReference type="PANTHER" id="PTHR11908">
    <property type="entry name" value="XANTHINE DEHYDROGENASE"/>
    <property type="match status" value="1"/>
</dbReference>
<dbReference type="Proteomes" id="UP000198510">
    <property type="component" value="Unassembled WGS sequence"/>
</dbReference>
<protein>
    <submittedName>
        <fullName evidence="3">Xanthine dehydrogenase YagR molybdenum-binding subunit</fullName>
    </submittedName>
</protein>
<dbReference type="InterPro" id="IPR000674">
    <property type="entry name" value="Ald_Oxase/Xan_DH_a/b"/>
</dbReference>
<feature type="compositionally biased region" description="Polar residues" evidence="1">
    <location>
        <begin position="135"/>
        <end position="147"/>
    </location>
</feature>
<dbReference type="SUPFAM" id="SSF54665">
    <property type="entry name" value="CO dehydrogenase molybdoprotein N-domain-like"/>
    <property type="match status" value="1"/>
</dbReference>
<dbReference type="GO" id="GO:0005506">
    <property type="term" value="F:iron ion binding"/>
    <property type="evidence" value="ECO:0007669"/>
    <property type="project" value="InterPro"/>
</dbReference>
<dbReference type="SUPFAM" id="SSF56003">
    <property type="entry name" value="Molybdenum cofactor-binding domain"/>
    <property type="match status" value="1"/>
</dbReference>
<keyword evidence="4" id="KW-1185">Reference proteome</keyword>
<reference evidence="3 4" key="1">
    <citation type="submission" date="2016-10" db="EMBL/GenBank/DDBJ databases">
        <authorList>
            <person name="de Groot N.N."/>
        </authorList>
    </citation>
    <scope>NUCLEOTIDE SEQUENCE [LARGE SCALE GENOMIC DNA]</scope>
    <source>
        <strain evidence="3 4">DSM 25186</strain>
    </source>
</reference>
<proteinExistence type="predicted"/>
<dbReference type="SMART" id="SM01008">
    <property type="entry name" value="Ald_Xan_dh_C"/>
    <property type="match status" value="1"/>
</dbReference>
<name>A0A1G8ZXW5_9BACT</name>
<dbReference type="GO" id="GO:0016491">
    <property type="term" value="F:oxidoreductase activity"/>
    <property type="evidence" value="ECO:0007669"/>
    <property type="project" value="InterPro"/>
</dbReference>
<dbReference type="InterPro" id="IPR016208">
    <property type="entry name" value="Ald_Oxase/xanthine_DH-like"/>
</dbReference>
<feature type="region of interest" description="Disordered" evidence="1">
    <location>
        <begin position="135"/>
        <end position="163"/>
    </location>
</feature>